<dbReference type="OrthoDB" id="7274846at2759"/>
<organism evidence="1 2">
    <name type="scientific">Diatraea saccharalis</name>
    <name type="common">sugarcane borer</name>
    <dbReference type="NCBI Taxonomy" id="40085"/>
    <lineage>
        <taxon>Eukaryota</taxon>
        <taxon>Metazoa</taxon>
        <taxon>Ecdysozoa</taxon>
        <taxon>Arthropoda</taxon>
        <taxon>Hexapoda</taxon>
        <taxon>Insecta</taxon>
        <taxon>Pterygota</taxon>
        <taxon>Neoptera</taxon>
        <taxon>Endopterygota</taxon>
        <taxon>Lepidoptera</taxon>
        <taxon>Glossata</taxon>
        <taxon>Ditrysia</taxon>
        <taxon>Pyraloidea</taxon>
        <taxon>Crambidae</taxon>
        <taxon>Crambinae</taxon>
        <taxon>Diatraea</taxon>
    </lineage>
</organism>
<reference evidence="1" key="2">
    <citation type="submission" date="2022-10" db="EMBL/GenBank/DDBJ databases">
        <authorList>
            <consortium name="ENA_rothamsted_submissions"/>
            <consortium name="culmorum"/>
            <person name="King R."/>
        </authorList>
    </citation>
    <scope>NUCLEOTIDE SEQUENCE</scope>
</reference>
<evidence type="ECO:0000313" key="2">
    <source>
        <dbReference type="Proteomes" id="UP001153714"/>
    </source>
</evidence>
<dbReference type="Proteomes" id="UP001153714">
    <property type="component" value="Chromosome 6"/>
</dbReference>
<evidence type="ECO:0000313" key="1">
    <source>
        <dbReference type="EMBL" id="CAG9794218.1"/>
    </source>
</evidence>
<accession>A0A9N9RCX9</accession>
<sequence length="141" mass="16114">MSSQHLFSPNDLIQHMDSLLRESKIEHSRKMVTSNYSWLRSKTLEGQSDNDELEQFKPIVLKMSSESCAMVAVKLDALLVTASNPADVLASIKNVLEEQQDIQLLENRVKFAKEKKKRKWNRVHPVLSPPGRQPTVSFILN</sequence>
<reference evidence="1" key="1">
    <citation type="submission" date="2021-12" db="EMBL/GenBank/DDBJ databases">
        <authorList>
            <person name="King R."/>
        </authorList>
    </citation>
    <scope>NUCLEOTIDE SEQUENCE</scope>
</reference>
<proteinExistence type="predicted"/>
<keyword evidence="2" id="KW-1185">Reference proteome</keyword>
<gene>
    <name evidence="1" type="ORF">DIATSA_LOCUS11612</name>
</gene>
<dbReference type="AlphaFoldDB" id="A0A9N9RCX9"/>
<protein>
    <submittedName>
        <fullName evidence="1">Uncharacterized protein</fullName>
    </submittedName>
</protein>
<name>A0A9N9RCX9_9NEOP</name>
<dbReference type="EMBL" id="OU893337">
    <property type="protein sequence ID" value="CAG9794218.1"/>
    <property type="molecule type" value="Genomic_DNA"/>
</dbReference>